<dbReference type="GO" id="GO:0005524">
    <property type="term" value="F:ATP binding"/>
    <property type="evidence" value="ECO:0007669"/>
    <property type="project" value="InterPro"/>
</dbReference>
<reference evidence="2" key="1">
    <citation type="journal article" date="2020" name="mSystems">
        <title>Genome- and Community-Level Interaction Insights into Carbon Utilization and Element Cycling Functions of Hydrothermarchaeota in Hydrothermal Sediment.</title>
        <authorList>
            <person name="Zhou Z."/>
            <person name="Liu Y."/>
            <person name="Xu W."/>
            <person name="Pan J."/>
            <person name="Luo Z.H."/>
            <person name="Li M."/>
        </authorList>
    </citation>
    <scope>NUCLEOTIDE SEQUENCE [LARGE SCALE GENOMIC DNA]</scope>
    <source>
        <strain evidence="2">HyVt-456</strain>
    </source>
</reference>
<dbReference type="GO" id="GO:0016301">
    <property type="term" value="F:kinase activity"/>
    <property type="evidence" value="ECO:0007669"/>
    <property type="project" value="UniProtKB-KW"/>
</dbReference>
<keyword evidence="2" id="KW-0418">Kinase</keyword>
<dbReference type="Pfam" id="PF01326">
    <property type="entry name" value="PPDK_N"/>
    <property type="match status" value="1"/>
</dbReference>
<dbReference type="Gene3D" id="3.40.50.2300">
    <property type="match status" value="1"/>
</dbReference>
<proteinExistence type="predicted"/>
<dbReference type="InterPro" id="IPR002192">
    <property type="entry name" value="PPDK_AMP/ATP-bd"/>
</dbReference>
<organism evidence="2">
    <name type="scientific">Caldithrix abyssi</name>
    <dbReference type="NCBI Taxonomy" id="187145"/>
    <lineage>
        <taxon>Bacteria</taxon>
        <taxon>Pseudomonadati</taxon>
        <taxon>Calditrichota</taxon>
        <taxon>Calditrichia</taxon>
        <taxon>Calditrichales</taxon>
        <taxon>Calditrichaceae</taxon>
        <taxon>Caldithrix</taxon>
    </lineage>
</organism>
<dbReference type="Proteomes" id="UP000886005">
    <property type="component" value="Unassembled WGS sequence"/>
</dbReference>
<protein>
    <submittedName>
        <fullName evidence="2">Histidine kinase</fullName>
    </submittedName>
</protein>
<dbReference type="AlphaFoldDB" id="A0A7V1LNP2"/>
<accession>A0A7V1LNP2</accession>
<keyword evidence="2" id="KW-0808">Transferase</keyword>
<gene>
    <name evidence="2" type="ORF">ENJ10_11280</name>
</gene>
<evidence type="ECO:0000259" key="1">
    <source>
        <dbReference type="Pfam" id="PF01326"/>
    </source>
</evidence>
<comment type="caution">
    <text evidence="2">The sequence shown here is derived from an EMBL/GenBank/DDBJ whole genome shotgun (WGS) entry which is preliminary data.</text>
</comment>
<dbReference type="InterPro" id="IPR013815">
    <property type="entry name" value="ATP_grasp_subdomain_1"/>
</dbReference>
<feature type="domain" description="Pyruvate phosphate dikinase AMP/ATP-binding" evidence="1">
    <location>
        <begin position="414"/>
        <end position="785"/>
    </location>
</feature>
<evidence type="ECO:0000313" key="2">
    <source>
        <dbReference type="EMBL" id="HED11260.1"/>
    </source>
</evidence>
<dbReference type="SUPFAM" id="SSF56059">
    <property type="entry name" value="Glutathione synthetase ATP-binding domain-like"/>
    <property type="match status" value="1"/>
</dbReference>
<sequence length="964" mass="111229">MRHRIRLILLVSSPYNLFLFEEDGRVYELLRREYFDLGLSFSPEIVRVSGSREAIETLKQNPSFDLVITTAHSVGEEVRQFADELKKVRTGIPLVHLVFDNAEFNPRLESQSLNPFNGIFTWGGDFRIIIAIIKSVEDALNVEEDVRMAGVQIILLVEDNIRFYSSYLPLLYTELLHQSQKLIPDGINLYHKYLRMRARPKVLLATNYEDACKIVDKYKDNLLGVISDINYMREGKRDPMAGIALTRYIRNIHSDIPILLQSHDVENEQPAHEAGASFLKKDDPHLLKDLRRFVNDELGFGDFVFRTSDGKEIQRAHDLVSLKETLKKIPADVLKYHADRNHFSNWLKARREFWLAYHLKSRTTTDYPNLESLRQDLISALELYFSFQRRGVLSDFDRNNFDPEYGFARIGEGSIGGKARGLSFLNQLINSSELHARFKNIKIRVPAALILGTDVFDAFMEENNLFQEVLDNEDEAHIQDLFLKAHFPESYSRDLKHFLEIVKKPLAIRSSSLLEDSQYFPFAGIYDTVMLPNVEDGIHDRLENLILGIKIVFASTYSKKARTYMRHTSFRLEEEKMAVIIQTLVGKNHNGRFYPELSGVAKSYNHYSIPPQKSEDGLASVVLGLGRMVVEGGNSVNFCPRFPQYIHQFSSIEQTLQNNQTRFFALPLYSDKDLDFRHPDKMLESYDLKTAEKDGSLKYIASTYSPENRAIYDGISRQGYRLITLAPILKYNLFPLASMLETILKLGKEGMGNDVELEFAIQLSEKPSEPHTFALLQMRPIASSAMHYKIKRPEKSKIICYSNQVLGNGRIEKIEDIICVHPGMFDRSHTREIAQEVAWFNQQFFEQQKKYMLITLGRLGSRDPWLGVPVQWEDISEARVIVESGIEEMVIEPSQASHFFHNISFFRVGYFTVTPNKSSHMLNWDWIDRQEIVKKLNYVCHIRVTEKLIAEMDGANNEGIIRLK</sequence>
<dbReference type="EMBL" id="DRLD01000311">
    <property type="protein sequence ID" value="HED11260.1"/>
    <property type="molecule type" value="Genomic_DNA"/>
</dbReference>
<dbReference type="Gene3D" id="3.30.1490.20">
    <property type="entry name" value="ATP-grasp fold, A domain"/>
    <property type="match status" value="1"/>
</dbReference>
<name>A0A7V1LNP2_CALAY</name>